<gene>
    <name evidence="2" type="ORF">KEH51_04465</name>
</gene>
<proteinExistence type="predicted"/>
<reference evidence="2" key="1">
    <citation type="submission" date="2021-04" db="EMBL/GenBank/DDBJ databases">
        <title>Whole genome sequencing of Enterococci isolates from hospitalized patients.</title>
        <authorList>
            <person name="Ogoti B.M."/>
            <person name="Onyambu F.G."/>
        </authorList>
    </citation>
    <scope>NUCLEOTIDE SEQUENCE</scope>
    <source>
        <strain evidence="2">242</strain>
    </source>
</reference>
<organism evidence="2 3">
    <name type="scientific">Peribacillus frigoritolerans</name>
    <dbReference type="NCBI Taxonomy" id="450367"/>
    <lineage>
        <taxon>Bacteria</taxon>
        <taxon>Bacillati</taxon>
        <taxon>Bacillota</taxon>
        <taxon>Bacilli</taxon>
        <taxon>Bacillales</taxon>
        <taxon>Bacillaceae</taxon>
        <taxon>Peribacillus</taxon>
    </lineage>
</organism>
<keyword evidence="1" id="KW-0472">Membrane</keyword>
<keyword evidence="1" id="KW-0812">Transmembrane</keyword>
<comment type="caution">
    <text evidence="2">The sequence shown here is derived from an EMBL/GenBank/DDBJ whole genome shotgun (WGS) entry which is preliminary data.</text>
</comment>
<sequence>MGLLGYYYRTNFSICSIVDSFSSEAEAFENGAKAENRKALATAGTIILLTPISLTLIIFILVKLLLTMGLG</sequence>
<evidence type="ECO:0000256" key="1">
    <source>
        <dbReference type="SAM" id="Phobius"/>
    </source>
</evidence>
<keyword evidence="1" id="KW-1133">Transmembrane helix</keyword>
<dbReference type="EMBL" id="JAGTPW010000005">
    <property type="protein sequence ID" value="MBR8644171.1"/>
    <property type="molecule type" value="Genomic_DNA"/>
</dbReference>
<protein>
    <submittedName>
        <fullName evidence="2">Uncharacterized protein</fullName>
    </submittedName>
</protein>
<accession>A0A941FIR9</accession>
<evidence type="ECO:0000313" key="3">
    <source>
        <dbReference type="Proteomes" id="UP000680045"/>
    </source>
</evidence>
<name>A0A941FIR9_9BACI</name>
<dbReference type="AlphaFoldDB" id="A0A941FIR9"/>
<evidence type="ECO:0000313" key="2">
    <source>
        <dbReference type="EMBL" id="MBR8644171.1"/>
    </source>
</evidence>
<dbReference type="Proteomes" id="UP000680045">
    <property type="component" value="Unassembled WGS sequence"/>
</dbReference>
<feature type="transmembrane region" description="Helical" evidence="1">
    <location>
        <begin position="46"/>
        <end position="66"/>
    </location>
</feature>